<dbReference type="NCBIfam" id="TIGR00756">
    <property type="entry name" value="PPR"/>
    <property type="match status" value="1"/>
</dbReference>
<dbReference type="AlphaFoldDB" id="A0AAQ3T4L5"/>
<dbReference type="Proteomes" id="UP001341281">
    <property type="component" value="Chromosome 03"/>
</dbReference>
<dbReference type="Pfam" id="PF01535">
    <property type="entry name" value="PPR"/>
    <property type="match status" value="1"/>
</dbReference>
<dbReference type="InterPro" id="IPR011990">
    <property type="entry name" value="TPR-like_helical_dom_sf"/>
</dbReference>
<keyword evidence="5" id="KW-1185">Reference proteome</keyword>
<keyword evidence="1" id="KW-0677">Repeat</keyword>
<keyword evidence="2" id="KW-0809">Transit peptide</keyword>
<dbReference type="PROSITE" id="PS51375">
    <property type="entry name" value="PPR"/>
    <property type="match status" value="1"/>
</dbReference>
<dbReference type="EMBL" id="CP144747">
    <property type="protein sequence ID" value="WVZ65824.1"/>
    <property type="molecule type" value="Genomic_DNA"/>
</dbReference>
<proteinExistence type="predicted"/>
<evidence type="ECO:0000256" key="1">
    <source>
        <dbReference type="ARBA" id="ARBA00022737"/>
    </source>
</evidence>
<dbReference type="InterPro" id="IPR002885">
    <property type="entry name" value="PPR_rpt"/>
</dbReference>
<dbReference type="Gene3D" id="1.25.40.10">
    <property type="entry name" value="Tetratricopeptide repeat domain"/>
    <property type="match status" value="1"/>
</dbReference>
<evidence type="ECO:0000256" key="3">
    <source>
        <dbReference type="PROSITE-ProRule" id="PRU00708"/>
    </source>
</evidence>
<evidence type="ECO:0000256" key="2">
    <source>
        <dbReference type="ARBA" id="ARBA00022946"/>
    </source>
</evidence>
<gene>
    <name evidence="4" type="ORF">U9M48_015126</name>
</gene>
<evidence type="ECO:0000313" key="4">
    <source>
        <dbReference type="EMBL" id="WVZ65824.1"/>
    </source>
</evidence>
<sequence>MAHRSVVSWSSMIGGHAQAEDTGGACALFGEMRRQGFLEDEFTSATVYRQVFRHLHSTFKIA</sequence>
<feature type="repeat" description="PPR" evidence="3">
    <location>
        <begin position="5"/>
        <end position="39"/>
    </location>
</feature>
<organism evidence="4 5">
    <name type="scientific">Paspalum notatum var. saurae</name>
    <dbReference type="NCBI Taxonomy" id="547442"/>
    <lineage>
        <taxon>Eukaryota</taxon>
        <taxon>Viridiplantae</taxon>
        <taxon>Streptophyta</taxon>
        <taxon>Embryophyta</taxon>
        <taxon>Tracheophyta</taxon>
        <taxon>Spermatophyta</taxon>
        <taxon>Magnoliopsida</taxon>
        <taxon>Liliopsida</taxon>
        <taxon>Poales</taxon>
        <taxon>Poaceae</taxon>
        <taxon>PACMAD clade</taxon>
        <taxon>Panicoideae</taxon>
        <taxon>Andropogonodae</taxon>
        <taxon>Paspaleae</taxon>
        <taxon>Paspalinae</taxon>
        <taxon>Paspalum</taxon>
    </lineage>
</organism>
<accession>A0AAQ3T4L5</accession>
<reference evidence="4 5" key="1">
    <citation type="submission" date="2024-02" db="EMBL/GenBank/DDBJ databases">
        <title>High-quality chromosome-scale genome assembly of Pensacola bahiagrass (Paspalum notatum Flugge var. saurae).</title>
        <authorList>
            <person name="Vega J.M."/>
            <person name="Podio M."/>
            <person name="Orjuela J."/>
            <person name="Siena L.A."/>
            <person name="Pessino S.C."/>
            <person name="Combes M.C."/>
            <person name="Mariac C."/>
            <person name="Albertini E."/>
            <person name="Pupilli F."/>
            <person name="Ortiz J.P.A."/>
            <person name="Leblanc O."/>
        </authorList>
    </citation>
    <scope>NUCLEOTIDE SEQUENCE [LARGE SCALE GENOMIC DNA]</scope>
    <source>
        <strain evidence="4">R1</strain>
        <tissue evidence="4">Leaf</tissue>
    </source>
</reference>
<evidence type="ECO:0008006" key="6">
    <source>
        <dbReference type="Google" id="ProtNLM"/>
    </source>
</evidence>
<protein>
    <recommendedName>
        <fullName evidence="6">Pentatricopeptide repeat-containing protein</fullName>
    </recommendedName>
</protein>
<evidence type="ECO:0000313" key="5">
    <source>
        <dbReference type="Proteomes" id="UP001341281"/>
    </source>
</evidence>
<name>A0AAQ3T4L5_PASNO</name>